<dbReference type="EMBL" id="WVTA01000003">
    <property type="protein sequence ID" value="KAK3214793.1"/>
    <property type="molecule type" value="Genomic_DNA"/>
</dbReference>
<feature type="region of interest" description="Disordered" evidence="1">
    <location>
        <begin position="136"/>
        <end position="302"/>
    </location>
</feature>
<dbReference type="SUPFAM" id="SSF49879">
    <property type="entry name" value="SMAD/FHA domain"/>
    <property type="match status" value="1"/>
</dbReference>
<feature type="compositionally biased region" description="Acidic residues" evidence="1">
    <location>
        <begin position="147"/>
        <end position="159"/>
    </location>
</feature>
<dbReference type="InterPro" id="IPR008984">
    <property type="entry name" value="SMAD_FHA_dom_sf"/>
</dbReference>
<keyword evidence="4" id="KW-1185">Reference proteome</keyword>
<comment type="caution">
    <text evidence="3">The sequence shown here is derived from an EMBL/GenBank/DDBJ whole genome shotgun (WGS) entry which is preliminary data.</text>
</comment>
<dbReference type="SMART" id="SM00240">
    <property type="entry name" value="FHA"/>
    <property type="match status" value="1"/>
</dbReference>
<organism evidence="3 4">
    <name type="scientific">Pseudopithomyces chartarum</name>
    <dbReference type="NCBI Taxonomy" id="1892770"/>
    <lineage>
        <taxon>Eukaryota</taxon>
        <taxon>Fungi</taxon>
        <taxon>Dikarya</taxon>
        <taxon>Ascomycota</taxon>
        <taxon>Pezizomycotina</taxon>
        <taxon>Dothideomycetes</taxon>
        <taxon>Pleosporomycetidae</taxon>
        <taxon>Pleosporales</taxon>
        <taxon>Massarineae</taxon>
        <taxon>Didymosphaeriaceae</taxon>
        <taxon>Pseudopithomyces</taxon>
    </lineage>
</organism>
<dbReference type="InterPro" id="IPR050923">
    <property type="entry name" value="Cell_Proc_Reg/RNA_Proc"/>
</dbReference>
<dbReference type="PROSITE" id="PS50006">
    <property type="entry name" value="FHA_DOMAIN"/>
    <property type="match status" value="1"/>
</dbReference>
<dbReference type="AlphaFoldDB" id="A0AAN6RJK5"/>
<reference evidence="3 4" key="1">
    <citation type="submission" date="2021-02" db="EMBL/GenBank/DDBJ databases">
        <title>Genome assembly of Pseudopithomyces chartarum.</title>
        <authorList>
            <person name="Jauregui R."/>
            <person name="Singh J."/>
            <person name="Voisey C."/>
        </authorList>
    </citation>
    <scope>NUCLEOTIDE SEQUENCE [LARGE SCALE GENOMIC DNA]</scope>
    <source>
        <strain evidence="3 4">AGR01</strain>
    </source>
</reference>
<sequence length="696" mass="75621">MAASEAPAIQVTLRCSDKLDEYDTRTLALHPGSTIHIGRASKNPSKPELMVGPANAYVDSPTISREHAVLTATAPPTRRVYITDKGSMHGTMVNGSKLEPQKAHGLSNGDVLQFGANVTRENLFYTSRSFTFESSLPSYPKGFSVPDDVETSDEEELAVDEAVHSSPRYGSESNPVTLDETDDSHPRGAQKAHPLVIDDDDDDEFSDDGLNGHPQDTTLPLDPSEDTQDRLSSPDVEESVFCPEDISTLSANDRRVFADDESSDDADSTSSYVSEDDQIYNMGSHIDNGVSVVDSDESHSEGDMDLEYKFEEDDDLAAPATLSRSSELFPPPQWPSSELHRIFLEQHDKKRLLEAQSQQDSIQDARKVPHQSMGSDHTSQVNNYEHKSNTGLDVAVPLQPYTSASFDARKEEEPVLFTPNAQPATRAESYKLPEPPEPRMDHLFNPSGMFDDMVFGHMDSSIPLAPLLLVQCSGICWIITAHSHHVTVATPSFQIPYHPDAFGRPIPNESLLPNPYTPHNPPMSTENVWVQAKSSIEVRASGVHTPPPAPSSEMSSPPACRTGVSIREIVEDTVQQPPTPTSVTGGLKRKADVLEEPIEEIKREPSPGPASAPVSETVTATETNVDVTTPAPHAVGAVDSPAVPTDIVEQRPKKRLRSRFGNAAKTAVAWTLPGVFVGAAASVAFLTSVPNDFFVA</sequence>
<name>A0AAN6RJK5_9PLEO</name>
<protein>
    <recommendedName>
        <fullName evidence="2">FHA domain-containing protein</fullName>
    </recommendedName>
</protein>
<evidence type="ECO:0000256" key="1">
    <source>
        <dbReference type="SAM" id="MobiDB-lite"/>
    </source>
</evidence>
<dbReference type="CDD" id="cd00060">
    <property type="entry name" value="FHA"/>
    <property type="match status" value="1"/>
</dbReference>
<evidence type="ECO:0000259" key="2">
    <source>
        <dbReference type="PROSITE" id="PS50006"/>
    </source>
</evidence>
<feature type="region of interest" description="Disordered" evidence="1">
    <location>
        <begin position="355"/>
        <end position="380"/>
    </location>
</feature>
<feature type="compositionally biased region" description="Acidic residues" evidence="1">
    <location>
        <begin position="197"/>
        <end position="207"/>
    </location>
</feature>
<feature type="domain" description="FHA" evidence="2">
    <location>
        <begin position="35"/>
        <end position="98"/>
    </location>
</feature>
<dbReference type="InterPro" id="IPR000253">
    <property type="entry name" value="FHA_dom"/>
</dbReference>
<dbReference type="PANTHER" id="PTHR23308">
    <property type="entry name" value="NUCLEAR INHIBITOR OF PROTEIN PHOSPHATASE-1"/>
    <property type="match status" value="1"/>
</dbReference>
<accession>A0AAN6RJK5</accession>
<evidence type="ECO:0000313" key="4">
    <source>
        <dbReference type="Proteomes" id="UP001280581"/>
    </source>
</evidence>
<evidence type="ECO:0000313" key="3">
    <source>
        <dbReference type="EMBL" id="KAK3214793.1"/>
    </source>
</evidence>
<gene>
    <name evidence="3" type="ORF">GRF29_19g1270377</name>
</gene>
<dbReference type="Pfam" id="PF00498">
    <property type="entry name" value="FHA"/>
    <property type="match status" value="1"/>
</dbReference>
<dbReference type="Gene3D" id="2.60.200.20">
    <property type="match status" value="1"/>
</dbReference>
<proteinExistence type="predicted"/>
<dbReference type="Proteomes" id="UP001280581">
    <property type="component" value="Unassembled WGS sequence"/>
</dbReference>